<dbReference type="RefSeq" id="WP_106195446.1">
    <property type="nucleotide sequence ID" value="NZ_PVTO01000026.1"/>
</dbReference>
<accession>A0A2T0W0U7</accession>
<evidence type="ECO:0008006" key="4">
    <source>
        <dbReference type="Google" id="ProtNLM"/>
    </source>
</evidence>
<feature type="compositionally biased region" description="Polar residues" evidence="1">
    <location>
        <begin position="135"/>
        <end position="145"/>
    </location>
</feature>
<organism evidence="2 3">
    <name type="scientific">Alkalibacterium olivapovliticus</name>
    <dbReference type="NCBI Taxonomy" id="99907"/>
    <lineage>
        <taxon>Bacteria</taxon>
        <taxon>Bacillati</taxon>
        <taxon>Bacillota</taxon>
        <taxon>Bacilli</taxon>
        <taxon>Lactobacillales</taxon>
        <taxon>Carnobacteriaceae</taxon>
        <taxon>Alkalibacterium</taxon>
    </lineage>
</organism>
<reference evidence="2 3" key="1">
    <citation type="submission" date="2018-03" db="EMBL/GenBank/DDBJ databases">
        <title>Genomic Encyclopedia of Archaeal and Bacterial Type Strains, Phase II (KMG-II): from individual species to whole genera.</title>
        <authorList>
            <person name="Goeker M."/>
        </authorList>
    </citation>
    <scope>NUCLEOTIDE SEQUENCE [LARGE SCALE GENOMIC DNA]</scope>
    <source>
        <strain evidence="2 3">DSM 13175</strain>
    </source>
</reference>
<name>A0A2T0W0U7_9LACT</name>
<dbReference type="EMBL" id="PVTO01000026">
    <property type="protein sequence ID" value="PRY78413.1"/>
    <property type="molecule type" value="Genomic_DNA"/>
</dbReference>
<comment type="caution">
    <text evidence="2">The sequence shown here is derived from an EMBL/GenBank/DDBJ whole genome shotgun (WGS) entry which is preliminary data.</text>
</comment>
<protein>
    <recommendedName>
        <fullName evidence="4">Heat induced stress protein YflT</fullName>
    </recommendedName>
</protein>
<evidence type="ECO:0000313" key="2">
    <source>
        <dbReference type="EMBL" id="PRY78413.1"/>
    </source>
</evidence>
<dbReference type="OrthoDB" id="2167514at2"/>
<evidence type="ECO:0000256" key="1">
    <source>
        <dbReference type="SAM" id="MobiDB-lite"/>
    </source>
</evidence>
<feature type="compositionally biased region" description="Basic and acidic residues" evidence="1">
    <location>
        <begin position="91"/>
        <end position="110"/>
    </location>
</feature>
<sequence length="145" mass="16174">MKFVSAHQSIEEFVSEVENLIQSGAFHANNLLALTREEHASDLKSLVPVEIETISEEAFKDNAPLNNHGLDDHSVELYDDILRRGGYVLLEKENGKQHESKSEERTEDIGLHAPGFGVDPDDPQSDASNHEDNFNPDNPNPTSNR</sequence>
<evidence type="ECO:0000313" key="3">
    <source>
        <dbReference type="Proteomes" id="UP000238205"/>
    </source>
</evidence>
<gene>
    <name evidence="2" type="ORF">CLV38_1264</name>
</gene>
<dbReference type="AlphaFoldDB" id="A0A2T0W0U7"/>
<feature type="region of interest" description="Disordered" evidence="1">
    <location>
        <begin position="91"/>
        <end position="145"/>
    </location>
</feature>
<dbReference type="Proteomes" id="UP000238205">
    <property type="component" value="Unassembled WGS sequence"/>
</dbReference>
<proteinExistence type="predicted"/>
<keyword evidence="3" id="KW-1185">Reference proteome</keyword>